<sequence>MKEFFALLDHLKSLYENGLYEDVKLLADLLIATTESSPVTSQPFFSSANTSTAFSSSSSQSSAFSGIPFQCDPKDKYTILFLYANAVFNLREYKTAEALFNKALQINRSNLKSKPKTLTSLDSETDIQIKFNLHLCLFYDKKYQDAYLILDSIPSKQRTVKILMAMGKLCQILMNNKEAITIYKEVLKISKFSIVAIEALLNLGLKMDDLPKMPSNISTDWLNIYLKGKSNLISRDYKEAIKSFKTLDSNLTHRSAEVLCSLANSQYLNGEYSNAISSFEKLHKLEPTWISKMDIYAFLLFSDKSEFDKLSTLERLANDMHQVSVNIPETWTIIGYYSLKKKSQKAKCFAENALLIDHENCQALLLRAIALGKLKAISESAVTYREATRINIYFYEAYKGLVETLLNLNHTKDAIQIAANAVKLLGSNHRTLALYGEALSRDSLTQEKSKTYLYKAIKGDPENQEAVICLVRVCMTLQQFTEALEVLGKYIRHNPSNPRLMHIYSELMKKCGKSDEAIIYMNKASGMDTANLQMKSMIERAEQNIETSLDESIQNFHAS</sequence>
<dbReference type="InterPro" id="IPR011990">
    <property type="entry name" value="TPR-like_helical_dom_sf"/>
</dbReference>
<dbReference type="GO" id="GO:0051301">
    <property type="term" value="P:cell division"/>
    <property type="evidence" value="ECO:0007669"/>
    <property type="project" value="TreeGrafter"/>
</dbReference>
<evidence type="ECO:0000256" key="1">
    <source>
        <dbReference type="ARBA" id="ARBA00022803"/>
    </source>
</evidence>
<proteinExistence type="predicted"/>
<dbReference type="GO" id="GO:0016567">
    <property type="term" value="P:protein ubiquitination"/>
    <property type="evidence" value="ECO:0007669"/>
    <property type="project" value="TreeGrafter"/>
</dbReference>
<dbReference type="OrthoDB" id="308440at2759"/>
<dbReference type="GO" id="GO:0005680">
    <property type="term" value="C:anaphase-promoting complex"/>
    <property type="evidence" value="ECO:0007669"/>
    <property type="project" value="TreeGrafter"/>
</dbReference>
<dbReference type="SUPFAM" id="SSF48452">
    <property type="entry name" value="TPR-like"/>
    <property type="match status" value="1"/>
</dbReference>
<dbReference type="Gene3D" id="1.25.40.10">
    <property type="entry name" value="Tetratricopeptide repeat domain"/>
    <property type="match status" value="4"/>
</dbReference>
<dbReference type="Proteomes" id="UP000276133">
    <property type="component" value="Unassembled WGS sequence"/>
</dbReference>
<gene>
    <name evidence="3" type="ORF">BpHYR1_048406</name>
</gene>
<accession>A0A3M7RCW8</accession>
<dbReference type="PANTHER" id="PTHR12558">
    <property type="entry name" value="CELL DIVISION CYCLE 16,23,27"/>
    <property type="match status" value="1"/>
</dbReference>
<dbReference type="EMBL" id="REGN01003685">
    <property type="protein sequence ID" value="RNA21357.1"/>
    <property type="molecule type" value="Genomic_DNA"/>
</dbReference>
<dbReference type="STRING" id="10195.A0A3M7RCW8"/>
<reference evidence="3 4" key="1">
    <citation type="journal article" date="2018" name="Sci. Rep.">
        <title>Genomic signatures of local adaptation to the degree of environmental predictability in rotifers.</title>
        <authorList>
            <person name="Franch-Gras L."/>
            <person name="Hahn C."/>
            <person name="Garcia-Roger E.M."/>
            <person name="Carmona M.J."/>
            <person name="Serra M."/>
            <person name="Gomez A."/>
        </authorList>
    </citation>
    <scope>NUCLEOTIDE SEQUENCE [LARGE SCALE GENOMIC DNA]</scope>
    <source>
        <strain evidence="3">HYR1</strain>
    </source>
</reference>
<dbReference type="AlphaFoldDB" id="A0A3M7RCW8"/>
<dbReference type="PANTHER" id="PTHR12558:SF36">
    <property type="entry name" value="ANAPHASE-PROMOTING COMPLEX SUBUNIT 7"/>
    <property type="match status" value="1"/>
</dbReference>
<dbReference type="InterPro" id="IPR019734">
    <property type="entry name" value="TPR_rpt"/>
</dbReference>
<keyword evidence="4" id="KW-1185">Reference proteome</keyword>
<dbReference type="GO" id="GO:0045842">
    <property type="term" value="P:positive regulation of mitotic metaphase/anaphase transition"/>
    <property type="evidence" value="ECO:0007669"/>
    <property type="project" value="TreeGrafter"/>
</dbReference>
<feature type="repeat" description="TPR" evidence="2">
    <location>
        <begin position="256"/>
        <end position="289"/>
    </location>
</feature>
<name>A0A3M7RCW8_BRAPC</name>
<dbReference type="SMART" id="SM00028">
    <property type="entry name" value="TPR"/>
    <property type="match status" value="5"/>
</dbReference>
<evidence type="ECO:0000256" key="2">
    <source>
        <dbReference type="PROSITE-ProRule" id="PRU00339"/>
    </source>
</evidence>
<comment type="caution">
    <text evidence="3">The sequence shown here is derived from an EMBL/GenBank/DDBJ whole genome shotgun (WGS) entry which is preliminary data.</text>
</comment>
<evidence type="ECO:0000313" key="4">
    <source>
        <dbReference type="Proteomes" id="UP000276133"/>
    </source>
</evidence>
<organism evidence="3 4">
    <name type="scientific">Brachionus plicatilis</name>
    <name type="common">Marine rotifer</name>
    <name type="synonym">Brachionus muelleri</name>
    <dbReference type="NCBI Taxonomy" id="10195"/>
    <lineage>
        <taxon>Eukaryota</taxon>
        <taxon>Metazoa</taxon>
        <taxon>Spiralia</taxon>
        <taxon>Gnathifera</taxon>
        <taxon>Rotifera</taxon>
        <taxon>Eurotatoria</taxon>
        <taxon>Monogononta</taxon>
        <taxon>Pseudotrocha</taxon>
        <taxon>Ploima</taxon>
        <taxon>Brachionidae</taxon>
        <taxon>Brachionus</taxon>
    </lineage>
</organism>
<protein>
    <submittedName>
        <fullName evidence="3">Anaphase-promoting complex subunit 7-like</fullName>
    </submittedName>
</protein>
<dbReference type="PROSITE" id="PS50005">
    <property type="entry name" value="TPR"/>
    <property type="match status" value="1"/>
</dbReference>
<evidence type="ECO:0000313" key="3">
    <source>
        <dbReference type="EMBL" id="RNA21357.1"/>
    </source>
</evidence>
<keyword evidence="1 2" id="KW-0802">TPR repeat</keyword>